<name>A0A2P2NBA9_RHIMU</name>
<organism evidence="2">
    <name type="scientific">Rhizophora mucronata</name>
    <name type="common">Asiatic mangrove</name>
    <dbReference type="NCBI Taxonomy" id="61149"/>
    <lineage>
        <taxon>Eukaryota</taxon>
        <taxon>Viridiplantae</taxon>
        <taxon>Streptophyta</taxon>
        <taxon>Embryophyta</taxon>
        <taxon>Tracheophyta</taxon>
        <taxon>Spermatophyta</taxon>
        <taxon>Magnoliopsida</taxon>
        <taxon>eudicotyledons</taxon>
        <taxon>Gunneridae</taxon>
        <taxon>Pentapetalae</taxon>
        <taxon>rosids</taxon>
        <taxon>fabids</taxon>
        <taxon>Malpighiales</taxon>
        <taxon>Rhizophoraceae</taxon>
        <taxon>Rhizophora</taxon>
    </lineage>
</organism>
<accession>A0A2P2NBA9</accession>
<reference evidence="2" key="1">
    <citation type="submission" date="2018-02" db="EMBL/GenBank/DDBJ databases">
        <title>Rhizophora mucronata_Transcriptome.</title>
        <authorList>
            <person name="Meera S.P."/>
            <person name="Sreeshan A."/>
            <person name="Augustine A."/>
        </authorList>
    </citation>
    <scope>NUCLEOTIDE SEQUENCE</scope>
    <source>
        <tissue evidence="2">Leaf</tissue>
    </source>
</reference>
<dbReference type="AlphaFoldDB" id="A0A2P2NBA9"/>
<sequence>MNQRKSNRSFKYCTDRNQPKKHIRPFQTNKKKIQKRILD</sequence>
<dbReference type="EMBL" id="GGEC01059280">
    <property type="protein sequence ID" value="MBX39764.1"/>
    <property type="molecule type" value="Transcribed_RNA"/>
</dbReference>
<protein>
    <submittedName>
        <fullName evidence="2">Uncharacterized protein</fullName>
    </submittedName>
</protein>
<feature type="region of interest" description="Disordered" evidence="1">
    <location>
        <begin position="1"/>
        <end position="20"/>
    </location>
</feature>
<proteinExistence type="predicted"/>
<evidence type="ECO:0000313" key="2">
    <source>
        <dbReference type="EMBL" id="MBX39764.1"/>
    </source>
</evidence>
<evidence type="ECO:0000256" key="1">
    <source>
        <dbReference type="SAM" id="MobiDB-lite"/>
    </source>
</evidence>